<dbReference type="GO" id="GO:0005737">
    <property type="term" value="C:cytoplasm"/>
    <property type="evidence" value="ECO:0007669"/>
    <property type="project" value="TreeGrafter"/>
</dbReference>
<dbReference type="PROSITE" id="PS00107">
    <property type="entry name" value="PROTEIN_KINASE_ATP"/>
    <property type="match status" value="1"/>
</dbReference>
<dbReference type="Proteomes" id="UP000261640">
    <property type="component" value="Unplaced"/>
</dbReference>
<dbReference type="PROSITE" id="PS50011">
    <property type="entry name" value="PROTEIN_KINASE_DOM"/>
    <property type="match status" value="1"/>
</dbReference>
<dbReference type="Ensembl" id="ENSMAMT00000026542.2">
    <property type="protein sequence ID" value="ENSMAMP00000025880.2"/>
    <property type="gene ID" value="ENSMAMG00000017342.2"/>
</dbReference>
<feature type="domain" description="DRBM" evidence="13">
    <location>
        <begin position="5"/>
        <end position="73"/>
    </location>
</feature>
<sequence length="626" mass="71820">MAMENYVARLNEYTQKTSSQLRYEDVACVGPDHIRTFTIRAVVNDKAYPDGVGKNKKEAKQNAAKNALSGLFEESTESTAEPSSSPVHQTRIRNINYTCWLNEYSQKNRVTIRAVESIKLGPSNPVQCCSFVVGDREYPAASGKTKKEAKEEAAKLVYNEIHGCKTPETRDDKYNGTPSPQNVELNQNLSDICDRTKNLSVQETNFIGIINLYCQKTSRSHAFIEERRCGPAHSHQFFYKLVINNKEYPVGEGKTVKEAKQHAAQLACAALQEQPEWDSKVFNIFRSFYIKYRFIYLFKSKILAANFQNALRNSKEVNWKRLRICGDLSRFTSEFDCIERLGTGAFGRVFKARQKLPEKYYAIKVVRYKEKALREVGALSDLHHPNIIRYYACWMEDTGYQWDSAADTSTTSQSSGNSASKYLYIQMELCDTKTLRVWIDEKNTQNVKKSLRNSKRREESLIIAQQIVSGVEYIHSKMLIHRDLKPANIMFGREGEVKIGDFGLVTAENDDDAENLLERTVYKGTPSYMAPEQKSRSTYDRKVDIFALGLIYFELLWNLSAGAERKPIWDDARQQQFPQGFSYHFPQEKQIIKTMLRVKPEDRPEASKIKTDLDEFARKPEEGSSV</sequence>
<evidence type="ECO:0000256" key="8">
    <source>
        <dbReference type="ARBA" id="ARBA00037982"/>
    </source>
</evidence>
<dbReference type="GO" id="GO:0005524">
    <property type="term" value="F:ATP binding"/>
    <property type="evidence" value="ECO:0007669"/>
    <property type="project" value="UniProtKB-UniRule"/>
</dbReference>
<dbReference type="GeneTree" id="ENSGT00940000163863"/>
<evidence type="ECO:0000259" key="13">
    <source>
        <dbReference type="PROSITE" id="PS50137"/>
    </source>
</evidence>
<keyword evidence="5 10" id="KW-0547">Nucleotide-binding</keyword>
<dbReference type="InterPro" id="IPR008271">
    <property type="entry name" value="Ser/Thr_kinase_AS"/>
</dbReference>
<dbReference type="Pfam" id="PF00035">
    <property type="entry name" value="dsrm"/>
    <property type="match status" value="3"/>
</dbReference>
<protein>
    <recommendedName>
        <fullName evidence="1">non-specific serine/threonine protein kinase</fullName>
        <ecNumber evidence="1">2.7.11.1</ecNumber>
    </recommendedName>
</protein>
<dbReference type="SMART" id="SM00220">
    <property type="entry name" value="S_TKc"/>
    <property type="match status" value="1"/>
</dbReference>
<evidence type="ECO:0000313" key="14">
    <source>
        <dbReference type="Ensembl" id="ENSMAMP00000025880.2"/>
    </source>
</evidence>
<evidence type="ECO:0000256" key="11">
    <source>
        <dbReference type="SAM" id="MobiDB-lite"/>
    </source>
</evidence>
<reference evidence="14" key="1">
    <citation type="submission" date="2025-08" db="UniProtKB">
        <authorList>
            <consortium name="Ensembl"/>
        </authorList>
    </citation>
    <scope>IDENTIFICATION</scope>
</reference>
<keyword evidence="9" id="KW-0694">RNA-binding</keyword>
<dbReference type="PROSITE" id="PS00108">
    <property type="entry name" value="PROTEIN_KINASE_ST"/>
    <property type="match status" value="1"/>
</dbReference>
<dbReference type="EC" id="2.7.11.1" evidence="1"/>
<keyword evidence="4" id="KW-0808">Transferase</keyword>
<feature type="domain" description="DRBM" evidence="13">
    <location>
        <begin position="129"/>
        <end position="163"/>
    </location>
</feature>
<evidence type="ECO:0000313" key="15">
    <source>
        <dbReference type="Proteomes" id="UP000261640"/>
    </source>
</evidence>
<dbReference type="SMART" id="SM00358">
    <property type="entry name" value="DSRM"/>
    <property type="match status" value="3"/>
</dbReference>
<dbReference type="SUPFAM" id="SSF56112">
    <property type="entry name" value="Protein kinase-like (PK-like)"/>
    <property type="match status" value="1"/>
</dbReference>
<dbReference type="AlphaFoldDB" id="A0A3Q3SJP8"/>
<dbReference type="Gene3D" id="3.30.160.20">
    <property type="match status" value="3"/>
</dbReference>
<evidence type="ECO:0000256" key="4">
    <source>
        <dbReference type="ARBA" id="ARBA00022679"/>
    </source>
</evidence>
<keyword evidence="15" id="KW-1185">Reference proteome</keyword>
<keyword evidence="6" id="KW-0418">Kinase</keyword>
<accession>A0A3Q3SJP8</accession>
<name>A0A3Q3SJP8_9TELE</name>
<proteinExistence type="inferred from homology"/>
<dbReference type="InterPro" id="IPR044452">
    <property type="entry name" value="EIF2AK2_DSRM_1"/>
</dbReference>
<feature type="binding site" evidence="10">
    <location>
        <position position="364"/>
    </location>
    <ligand>
        <name>ATP</name>
        <dbReference type="ChEBI" id="CHEBI:30616"/>
    </ligand>
</feature>
<dbReference type="PANTHER" id="PTHR11042">
    <property type="entry name" value="EUKARYOTIC TRANSLATION INITIATION FACTOR 2-ALPHA KINASE EIF2-ALPHA KINASE -RELATED"/>
    <property type="match status" value="1"/>
</dbReference>
<dbReference type="InParanoid" id="A0A3Q3SJP8"/>
<evidence type="ECO:0000256" key="9">
    <source>
        <dbReference type="PROSITE-ProRule" id="PRU00266"/>
    </source>
</evidence>
<feature type="region of interest" description="Disordered" evidence="11">
    <location>
        <begin position="601"/>
        <end position="626"/>
    </location>
</feature>
<feature type="domain" description="Protein kinase" evidence="12">
    <location>
        <begin position="335"/>
        <end position="617"/>
    </location>
</feature>
<dbReference type="GO" id="GO:0005634">
    <property type="term" value="C:nucleus"/>
    <property type="evidence" value="ECO:0007669"/>
    <property type="project" value="TreeGrafter"/>
</dbReference>
<evidence type="ECO:0000256" key="1">
    <source>
        <dbReference type="ARBA" id="ARBA00012513"/>
    </source>
</evidence>
<dbReference type="CDD" id="cd19903">
    <property type="entry name" value="DSRM_EIF2AK2_rpt1"/>
    <property type="match status" value="1"/>
</dbReference>
<keyword evidence="2" id="KW-0723">Serine/threonine-protein kinase</keyword>
<dbReference type="PROSITE" id="PS50137">
    <property type="entry name" value="DS_RBD"/>
    <property type="match status" value="3"/>
</dbReference>
<dbReference type="SUPFAM" id="SSF54768">
    <property type="entry name" value="dsRNA-binding domain-like"/>
    <property type="match status" value="3"/>
</dbReference>
<dbReference type="GO" id="GO:0003725">
    <property type="term" value="F:double-stranded RNA binding"/>
    <property type="evidence" value="ECO:0007669"/>
    <property type="project" value="InterPro"/>
</dbReference>
<evidence type="ECO:0000256" key="7">
    <source>
        <dbReference type="ARBA" id="ARBA00022840"/>
    </source>
</evidence>
<dbReference type="Gene3D" id="1.10.510.10">
    <property type="entry name" value="Transferase(Phosphotransferase) domain 1"/>
    <property type="match status" value="1"/>
</dbReference>
<dbReference type="PANTHER" id="PTHR11042:SF166">
    <property type="entry name" value="EUKARYOTIC TRANSLATION INITIATION FACTOR 2-ALPHA KINASE 3"/>
    <property type="match status" value="1"/>
</dbReference>
<reference evidence="14" key="2">
    <citation type="submission" date="2025-09" db="UniProtKB">
        <authorList>
            <consortium name="Ensembl"/>
        </authorList>
    </citation>
    <scope>IDENTIFICATION</scope>
</reference>
<dbReference type="InterPro" id="IPR014720">
    <property type="entry name" value="dsRBD_dom"/>
</dbReference>
<dbReference type="InterPro" id="IPR011009">
    <property type="entry name" value="Kinase-like_dom_sf"/>
</dbReference>
<evidence type="ECO:0000256" key="6">
    <source>
        <dbReference type="ARBA" id="ARBA00022777"/>
    </source>
</evidence>
<evidence type="ECO:0000259" key="12">
    <source>
        <dbReference type="PROSITE" id="PS50011"/>
    </source>
</evidence>
<dbReference type="InterPro" id="IPR000719">
    <property type="entry name" value="Prot_kinase_dom"/>
</dbReference>
<dbReference type="Pfam" id="PF00069">
    <property type="entry name" value="Pkinase"/>
    <property type="match status" value="1"/>
</dbReference>
<feature type="domain" description="DRBM" evidence="13">
    <location>
        <begin position="205"/>
        <end position="273"/>
    </location>
</feature>
<evidence type="ECO:0000256" key="5">
    <source>
        <dbReference type="ARBA" id="ARBA00022741"/>
    </source>
</evidence>
<evidence type="ECO:0000256" key="3">
    <source>
        <dbReference type="ARBA" id="ARBA00022553"/>
    </source>
</evidence>
<dbReference type="InterPro" id="IPR050339">
    <property type="entry name" value="CC_SR_Kinase"/>
</dbReference>
<organism evidence="14 15">
    <name type="scientific">Mastacembelus armatus</name>
    <name type="common">zig-zag eel</name>
    <dbReference type="NCBI Taxonomy" id="205130"/>
    <lineage>
        <taxon>Eukaryota</taxon>
        <taxon>Metazoa</taxon>
        <taxon>Chordata</taxon>
        <taxon>Craniata</taxon>
        <taxon>Vertebrata</taxon>
        <taxon>Euteleostomi</taxon>
        <taxon>Actinopterygii</taxon>
        <taxon>Neopterygii</taxon>
        <taxon>Teleostei</taxon>
        <taxon>Neoteleostei</taxon>
        <taxon>Acanthomorphata</taxon>
        <taxon>Anabantaria</taxon>
        <taxon>Synbranchiformes</taxon>
        <taxon>Mastacembelidae</taxon>
        <taxon>Mastacembelus</taxon>
    </lineage>
</organism>
<keyword evidence="3" id="KW-0597">Phosphoprotein</keyword>
<dbReference type="FunFam" id="1.10.510.10:FF:000251">
    <property type="entry name" value="eukaryotic translation initiation factor 2-alpha kinase 3"/>
    <property type="match status" value="1"/>
</dbReference>
<keyword evidence="7 10" id="KW-0067">ATP-binding</keyword>
<dbReference type="STRING" id="205130.ENSMAMP00000025880"/>
<dbReference type="Gene3D" id="3.30.200.20">
    <property type="entry name" value="Phosphorylase Kinase, domain 1"/>
    <property type="match status" value="1"/>
</dbReference>
<evidence type="ECO:0000256" key="10">
    <source>
        <dbReference type="PROSITE-ProRule" id="PRU10141"/>
    </source>
</evidence>
<comment type="similarity">
    <text evidence="8">Belongs to the protein kinase superfamily. Ser/Thr protein kinase family. GCN2 subfamily.</text>
</comment>
<dbReference type="GO" id="GO:0004694">
    <property type="term" value="F:eukaryotic translation initiation factor 2alpha kinase activity"/>
    <property type="evidence" value="ECO:0007669"/>
    <property type="project" value="TreeGrafter"/>
</dbReference>
<dbReference type="InterPro" id="IPR017441">
    <property type="entry name" value="Protein_kinase_ATP_BS"/>
</dbReference>
<evidence type="ECO:0000256" key="2">
    <source>
        <dbReference type="ARBA" id="ARBA00022527"/>
    </source>
</evidence>